<dbReference type="SMART" id="SM00564">
    <property type="entry name" value="PQQ"/>
    <property type="match status" value="8"/>
</dbReference>
<dbReference type="InterPro" id="IPR015943">
    <property type="entry name" value="WD40/YVTN_repeat-like_dom_sf"/>
</dbReference>
<dbReference type="InterPro" id="IPR002372">
    <property type="entry name" value="PQQ_rpt_dom"/>
</dbReference>
<accession>A0ABX5YIE2</accession>
<dbReference type="PANTHER" id="PTHR34512:SF30">
    <property type="entry name" value="OUTER MEMBRANE PROTEIN ASSEMBLY FACTOR BAMB"/>
    <property type="match status" value="1"/>
</dbReference>
<dbReference type="PANTHER" id="PTHR34512">
    <property type="entry name" value="CELL SURFACE PROTEIN"/>
    <property type="match status" value="1"/>
</dbReference>
<dbReference type="Pfam" id="PF13360">
    <property type="entry name" value="PQQ_2"/>
    <property type="match status" value="3"/>
</dbReference>
<proteinExistence type="predicted"/>
<name>A0ABX5YIE2_9PLAN</name>
<feature type="compositionally biased region" description="Low complexity" evidence="1">
    <location>
        <begin position="39"/>
        <end position="50"/>
    </location>
</feature>
<organism evidence="3 4">
    <name type="scientific">Gimesia maris</name>
    <dbReference type="NCBI Taxonomy" id="122"/>
    <lineage>
        <taxon>Bacteria</taxon>
        <taxon>Pseudomonadati</taxon>
        <taxon>Planctomycetota</taxon>
        <taxon>Planctomycetia</taxon>
        <taxon>Planctomycetales</taxon>
        <taxon>Planctomycetaceae</taxon>
        <taxon>Gimesia</taxon>
    </lineage>
</organism>
<dbReference type="SUPFAM" id="SSF50998">
    <property type="entry name" value="Quinoprotein alcohol dehydrogenase-like"/>
    <property type="match status" value="2"/>
</dbReference>
<dbReference type="Gene3D" id="2.130.10.10">
    <property type="entry name" value="YVTN repeat-like/Quinoprotein amine dehydrogenase"/>
    <property type="match status" value="2"/>
</dbReference>
<evidence type="ECO:0000313" key="4">
    <source>
        <dbReference type="Proteomes" id="UP000322887"/>
    </source>
</evidence>
<dbReference type="InterPro" id="IPR018391">
    <property type="entry name" value="PQQ_b-propeller_rpt"/>
</dbReference>
<sequence>MNSIRINRTNVLIVITCLLLLPISGISAEEPEEKQDPFQPNAQKPAPAQNALNPLKKIIQGWFGKPNPAQQANKPAQSKSPDYYRFPQDLEQERRFKSVQQLIDGEQWEAAREKLQLMLENSLNLPVHIDGDRQLITDRELIYELLHLLPNEEQEKFTRQYESLASRLLTDALQSNAVPETYAEIATRFASTPAGFAAMNYLTSYHLDRGEFGLAAQYLQRLLKLNAPITRSRQWRTKAAYIFKQTGNEELVAELIQADDAPAGPDQSIKIGGADESPLKWLQKQEILQTTANLMLTEWPMLFGSPNHAARAQAADPLLIPRWSFPLTSNHSIQIQLQLIQEDLTSARHATIPALPPLAIDGKVIFRTLKGVQVLEARTGMPLWEAALENSPETAYINAQLKSSNTPQARGLFDAEQEPQSFSPYKGTDPDSHALTSLLYRNANWGSQSSDGKHLFVLESMRLNLGSSGSTRNFNRLRQRGGFETDFWSSNQLVAYDLKTGQPKWKVGGTRFEEPFDLPLAGTFFFGAPTPAENEIYIIGERDREIRLYALDPETGAERWSQQIGNPDQDIELDMVRRWWIAPVAIDQGVIICPTTIGLLTAIDRLNHSILWSTRYEPASSSRNNQQFNHINQTTREPLNQRWCPSAPIISGNKVIYTPQDDETLVCLDLITGSPCWTRRAKESSLYLAGVVDNLILLVGLNGVHAVSLTNGKTVWSKSFDSEAGLPSGQAVIADQRLHVPLQSGQIWTFDVKSGIILNKLFSPHPGQPLGNLIIYQGQFLSLSAAGLVSFEQKQTFEAEIEQLKQQNASDPLVLFKESELLMMSHHHQQALTKLRRIDPQQLPAKRRPQYQALMIDCLTSIIRSNFQQYDELIPQLKQQVTSEKERIELQRLLVERARARKEFSTALEFLLELATAPAEATIKTGATETQIDCWIAGQAADLWQQATPEQQELFTQQIDERTRKILAADNDTRERFLQQFGFLDASIPVLRFQISTAMQSEKFFEAELWLTKLMKRKSPEHTAEALAGMVQLCMKFNLTDDAAYYLNQLSELDPNLIVAENLTAAQFQEQYHQKLETLNQKALPESWRPHNLKLIVGGSSRNYSSRENTLDTSDSSLPFYRSLILSVDPKQNRLTMDQPAGNQQMWSTPLRSSIQSRSSSFNESDVVGHNLILQHRDMLHFFDLVDRRLIWSQKLEKEQANRYYASSYRLTPAQLGNESTLVHRHHPSIAIRKVGMIAAANADYTCYYSRRQIVMIDTRTGKVRWTHENVDKETRVLGDDRMIYLVTRDRVTRKILRVSDGQLVEIGETGQYLENAIYQGESAFVAISSAEDTKLPGLTAGVSSLFSFHPQSKEFNWKLDFPRDSQFGLFSHHYLSVLGPKGQLLVIDLRNGKRSELEGIPRAELKDHQNFYLVADREQIYFAAHSPSHNSISVNIPSIPINGMLYTFNRQTGKRLWSQEINNQHLVLDQQNLLPVILLVSRDYKRRGNRSTSIIHLQAINKRTGESLLTWNAPIDSNIRDLNVDYGQKMIEILTYNARIRLYDADELAIRDQKRAAPQPPAEKQTTEKN</sequence>
<feature type="domain" description="Pyrrolo-quinoline quinone repeat" evidence="2">
    <location>
        <begin position="491"/>
        <end position="622"/>
    </location>
</feature>
<dbReference type="EMBL" id="CP042910">
    <property type="protein sequence ID" value="QEG15468.1"/>
    <property type="molecule type" value="Genomic_DNA"/>
</dbReference>
<feature type="domain" description="Pyrrolo-quinoline quinone repeat" evidence="2">
    <location>
        <begin position="651"/>
        <end position="758"/>
    </location>
</feature>
<gene>
    <name evidence="3" type="ORF">GmarT_13080</name>
</gene>
<protein>
    <submittedName>
        <fullName evidence="3">Outer membrane biogenesis protein BamB</fullName>
    </submittedName>
</protein>
<feature type="region of interest" description="Disordered" evidence="1">
    <location>
        <begin position="31"/>
        <end position="50"/>
    </location>
</feature>
<evidence type="ECO:0000259" key="2">
    <source>
        <dbReference type="Pfam" id="PF13360"/>
    </source>
</evidence>
<dbReference type="Proteomes" id="UP000322887">
    <property type="component" value="Chromosome"/>
</dbReference>
<evidence type="ECO:0000313" key="3">
    <source>
        <dbReference type="EMBL" id="QEG15468.1"/>
    </source>
</evidence>
<reference evidence="3 4" key="1">
    <citation type="submission" date="2019-08" db="EMBL/GenBank/DDBJ databases">
        <title>Deep-cultivation of Planctomycetes and their phenomic and genomic characterization uncovers novel biology.</title>
        <authorList>
            <person name="Wiegand S."/>
            <person name="Jogler M."/>
            <person name="Boedeker C."/>
            <person name="Pinto D."/>
            <person name="Vollmers J."/>
            <person name="Rivas-Marin E."/>
            <person name="Kohn T."/>
            <person name="Peeters S.H."/>
            <person name="Heuer A."/>
            <person name="Rast P."/>
            <person name="Oberbeckmann S."/>
            <person name="Bunk B."/>
            <person name="Jeske O."/>
            <person name="Meyerdierks A."/>
            <person name="Storesund J.E."/>
            <person name="Kallscheuer N."/>
            <person name="Luecker S."/>
            <person name="Lage O.M."/>
            <person name="Pohl T."/>
            <person name="Merkel B.J."/>
            <person name="Hornburger P."/>
            <person name="Mueller R.-W."/>
            <person name="Bruemmer F."/>
            <person name="Labrenz M."/>
            <person name="Spormann A.M."/>
            <person name="Op den Camp H."/>
            <person name="Overmann J."/>
            <person name="Amann R."/>
            <person name="Jetten M.S.M."/>
            <person name="Mascher T."/>
            <person name="Medema M.H."/>
            <person name="Devos D.P."/>
            <person name="Kaster A.-K."/>
            <person name="Ovreas L."/>
            <person name="Rohde M."/>
            <person name="Galperin M.Y."/>
            <person name="Jogler C."/>
        </authorList>
    </citation>
    <scope>NUCLEOTIDE SEQUENCE [LARGE SCALE GENOMIC DNA]</scope>
    <source>
        <strain evidence="3 4">DSM 8797</strain>
    </source>
</reference>
<keyword evidence="4" id="KW-1185">Reference proteome</keyword>
<dbReference type="InterPro" id="IPR011047">
    <property type="entry name" value="Quinoprotein_ADH-like_sf"/>
</dbReference>
<dbReference type="RefSeq" id="WP_187782347.1">
    <property type="nucleotide sequence ID" value="NZ_CP042910.1"/>
</dbReference>
<feature type="domain" description="Pyrrolo-quinoline quinone repeat" evidence="2">
    <location>
        <begin position="1184"/>
        <end position="1464"/>
    </location>
</feature>
<evidence type="ECO:0000256" key="1">
    <source>
        <dbReference type="SAM" id="MobiDB-lite"/>
    </source>
</evidence>
<dbReference type="GeneID" id="98645950"/>